<dbReference type="InterPro" id="IPR018540">
    <property type="entry name" value="Spo0E-like"/>
</dbReference>
<comment type="caution">
    <text evidence="1">The sequence shown here is derived from an EMBL/GenBank/DDBJ whole genome shotgun (WGS) entry which is preliminary data.</text>
</comment>
<dbReference type="Gene3D" id="4.10.280.10">
    <property type="entry name" value="Helix-loop-helix DNA-binding domain"/>
    <property type="match status" value="1"/>
</dbReference>
<dbReference type="EMBL" id="JAMQJZ010000003">
    <property type="protein sequence ID" value="MDC3419794.1"/>
    <property type="molecule type" value="Genomic_DNA"/>
</dbReference>
<name>A0A9X3WM43_9BACI</name>
<keyword evidence="2" id="KW-1185">Reference proteome</keyword>
<dbReference type="GO" id="GO:0043937">
    <property type="term" value="P:regulation of sporulation"/>
    <property type="evidence" value="ECO:0007669"/>
    <property type="project" value="InterPro"/>
</dbReference>
<evidence type="ECO:0000313" key="1">
    <source>
        <dbReference type="EMBL" id="MDC3419794.1"/>
    </source>
</evidence>
<dbReference type="Proteomes" id="UP001145072">
    <property type="component" value="Unassembled WGS sequence"/>
</dbReference>
<proteinExistence type="predicted"/>
<evidence type="ECO:0000313" key="2">
    <source>
        <dbReference type="Proteomes" id="UP001145072"/>
    </source>
</evidence>
<dbReference type="AlphaFoldDB" id="A0A9X3WM43"/>
<accession>A0A9X3WM43</accession>
<protein>
    <submittedName>
        <fullName evidence="1">Aspartyl-phosphate phosphatase Spo0E family protein</fullName>
    </submittedName>
</protein>
<gene>
    <name evidence="1" type="ORF">NC661_05360</name>
</gene>
<organism evidence="1 2">
    <name type="scientific">Aquibacillus koreensis</name>
    <dbReference type="NCBI Taxonomy" id="279446"/>
    <lineage>
        <taxon>Bacteria</taxon>
        <taxon>Bacillati</taxon>
        <taxon>Bacillota</taxon>
        <taxon>Bacilli</taxon>
        <taxon>Bacillales</taxon>
        <taxon>Bacillaceae</taxon>
        <taxon>Aquibacillus</taxon>
    </lineage>
</organism>
<reference evidence="1" key="1">
    <citation type="submission" date="2022-06" db="EMBL/GenBank/DDBJ databases">
        <title>Aquibacillus sp. a new bacterium isolated from soil saline samples.</title>
        <authorList>
            <person name="Galisteo C."/>
            <person name="De La Haba R."/>
            <person name="Sanchez-Porro C."/>
            <person name="Ventosa A."/>
        </authorList>
    </citation>
    <scope>NUCLEOTIDE SEQUENCE</scope>
    <source>
        <strain evidence="1">JCM 12387</strain>
    </source>
</reference>
<dbReference type="InterPro" id="IPR037208">
    <property type="entry name" value="Spo0E-like_sf"/>
</dbReference>
<dbReference type="GO" id="GO:0046983">
    <property type="term" value="F:protein dimerization activity"/>
    <property type="evidence" value="ECO:0007669"/>
    <property type="project" value="InterPro"/>
</dbReference>
<dbReference type="Pfam" id="PF09388">
    <property type="entry name" value="SpoOE-like"/>
    <property type="match status" value="1"/>
</dbReference>
<dbReference type="SUPFAM" id="SSF140500">
    <property type="entry name" value="BAS1536-like"/>
    <property type="match status" value="1"/>
</dbReference>
<dbReference type="InterPro" id="IPR036638">
    <property type="entry name" value="HLH_DNA-bd_sf"/>
</dbReference>
<sequence length="46" mass="5387">MSNNVDKVIEALRIQMYNAYLENPNSKEVIEISQKLDEYILLAMKN</sequence>
<dbReference type="RefSeq" id="WP_259866430.1">
    <property type="nucleotide sequence ID" value="NZ_JAMQJZ010000003.1"/>
</dbReference>